<dbReference type="AlphaFoldDB" id="A0AAV2J0I0"/>
<dbReference type="PANTHER" id="PTHR45913:SF9">
    <property type="entry name" value="GENERAL TRANSCRIPTION FACTOR II-I REPEAT DOMAIN-CONTAINING PROTEIN 2-LIKE-RELATED"/>
    <property type="match status" value="1"/>
</dbReference>
<dbReference type="Proteomes" id="UP001497482">
    <property type="component" value="Chromosome 1"/>
</dbReference>
<dbReference type="EMBL" id="OZ035823">
    <property type="protein sequence ID" value="CAL1568639.1"/>
    <property type="molecule type" value="Genomic_DNA"/>
</dbReference>
<protein>
    <submittedName>
        <fullName evidence="1">Uncharacterized protein</fullName>
    </submittedName>
</protein>
<evidence type="ECO:0000313" key="1">
    <source>
        <dbReference type="EMBL" id="CAL1568639.1"/>
    </source>
</evidence>
<gene>
    <name evidence="1" type="ORF">KC01_LOCUS1219</name>
</gene>
<keyword evidence="2" id="KW-1185">Reference proteome</keyword>
<reference evidence="1 2" key="1">
    <citation type="submission" date="2024-04" db="EMBL/GenBank/DDBJ databases">
        <authorList>
            <person name="Waldvogel A.-M."/>
            <person name="Schoenle A."/>
        </authorList>
    </citation>
    <scope>NUCLEOTIDE SEQUENCE [LARGE SCALE GENOMIC DNA]</scope>
</reference>
<sequence length="175" mass="19687">MEISQELAGLETLRGTTKSEDLFAAVARVLERYNLSWEKMVGITTVGAPARIGRKSGLATLVAQKVAQCRSKLNQYHCILHQEQLCAKSIGLGDVVRDVIKIINCIRSKALSHRQFRALLEEVGVQYSDVLYHQKVCWLSKGKVLKRFFELRHAIAEFLTTKGSDIQVPTDDSWT</sequence>
<name>A0AAV2J0I0_KNICA</name>
<accession>A0AAV2J0I0</accession>
<evidence type="ECO:0000313" key="2">
    <source>
        <dbReference type="Proteomes" id="UP001497482"/>
    </source>
</evidence>
<organism evidence="1 2">
    <name type="scientific">Knipowitschia caucasica</name>
    <name type="common">Caucasian dwarf goby</name>
    <name type="synonym">Pomatoschistus caucasicus</name>
    <dbReference type="NCBI Taxonomy" id="637954"/>
    <lineage>
        <taxon>Eukaryota</taxon>
        <taxon>Metazoa</taxon>
        <taxon>Chordata</taxon>
        <taxon>Craniata</taxon>
        <taxon>Vertebrata</taxon>
        <taxon>Euteleostomi</taxon>
        <taxon>Actinopterygii</taxon>
        <taxon>Neopterygii</taxon>
        <taxon>Teleostei</taxon>
        <taxon>Neoteleostei</taxon>
        <taxon>Acanthomorphata</taxon>
        <taxon>Gobiaria</taxon>
        <taxon>Gobiiformes</taxon>
        <taxon>Gobioidei</taxon>
        <taxon>Gobiidae</taxon>
        <taxon>Gobiinae</taxon>
        <taxon>Knipowitschia</taxon>
    </lineage>
</organism>
<dbReference type="PANTHER" id="PTHR45913">
    <property type="entry name" value="EPM2A-INTERACTING PROTEIN 1"/>
    <property type="match status" value="1"/>
</dbReference>
<proteinExistence type="predicted"/>